<evidence type="ECO:0000256" key="2">
    <source>
        <dbReference type="ARBA" id="ARBA00022691"/>
    </source>
</evidence>
<protein>
    <submittedName>
        <fullName evidence="8">Radical SAM/SPASM domain-containing protein</fullName>
    </submittedName>
</protein>
<dbReference type="SFLD" id="SFLDG01067">
    <property type="entry name" value="SPASM/twitch_domain_containing"/>
    <property type="match status" value="1"/>
</dbReference>
<keyword evidence="4" id="KW-0408">Iron</keyword>
<evidence type="ECO:0000256" key="4">
    <source>
        <dbReference type="ARBA" id="ARBA00023004"/>
    </source>
</evidence>
<keyword evidence="3" id="KW-0479">Metal-binding</keyword>
<evidence type="ECO:0000256" key="3">
    <source>
        <dbReference type="ARBA" id="ARBA00022723"/>
    </source>
</evidence>
<dbReference type="Proteomes" id="UP001589692">
    <property type="component" value="Unassembled WGS sequence"/>
</dbReference>
<dbReference type="InterPro" id="IPR006638">
    <property type="entry name" value="Elp3/MiaA/NifB-like_rSAM"/>
</dbReference>
<keyword evidence="5" id="KW-0411">Iron-sulfur</keyword>
<feature type="region of interest" description="Disordered" evidence="6">
    <location>
        <begin position="361"/>
        <end position="380"/>
    </location>
</feature>
<dbReference type="PANTHER" id="PTHR11228:SF7">
    <property type="entry name" value="PQQA PEPTIDE CYCLASE"/>
    <property type="match status" value="1"/>
</dbReference>
<dbReference type="InterPro" id="IPR007197">
    <property type="entry name" value="rSAM"/>
</dbReference>
<dbReference type="EMBL" id="JBHMAA010000014">
    <property type="protein sequence ID" value="MFB9949568.1"/>
    <property type="molecule type" value="Genomic_DNA"/>
</dbReference>
<dbReference type="PANTHER" id="PTHR11228">
    <property type="entry name" value="RADICAL SAM DOMAIN PROTEIN"/>
    <property type="match status" value="1"/>
</dbReference>
<dbReference type="Pfam" id="PF04055">
    <property type="entry name" value="Radical_SAM"/>
    <property type="match status" value="1"/>
</dbReference>
<evidence type="ECO:0000313" key="9">
    <source>
        <dbReference type="Proteomes" id="UP001589692"/>
    </source>
</evidence>
<dbReference type="SFLD" id="SFLDG01386">
    <property type="entry name" value="main_SPASM_domain-containing"/>
    <property type="match status" value="1"/>
</dbReference>
<feature type="domain" description="Radical SAM core" evidence="7">
    <location>
        <begin position="61"/>
        <end position="276"/>
    </location>
</feature>
<dbReference type="InterPro" id="IPR058240">
    <property type="entry name" value="rSAM_sf"/>
</dbReference>
<dbReference type="Gene3D" id="3.20.20.70">
    <property type="entry name" value="Aldolase class I"/>
    <property type="match status" value="1"/>
</dbReference>
<evidence type="ECO:0000313" key="8">
    <source>
        <dbReference type="EMBL" id="MFB9949568.1"/>
    </source>
</evidence>
<dbReference type="RefSeq" id="WP_377260733.1">
    <property type="nucleotide sequence ID" value="NZ_JBHMAA010000014.1"/>
</dbReference>
<feature type="compositionally biased region" description="Polar residues" evidence="6">
    <location>
        <begin position="369"/>
        <end position="380"/>
    </location>
</feature>
<dbReference type="InterPro" id="IPR013785">
    <property type="entry name" value="Aldolase_TIM"/>
</dbReference>
<dbReference type="SUPFAM" id="SSF102114">
    <property type="entry name" value="Radical SAM enzymes"/>
    <property type="match status" value="1"/>
</dbReference>
<evidence type="ECO:0000256" key="6">
    <source>
        <dbReference type="SAM" id="MobiDB-lite"/>
    </source>
</evidence>
<organism evidence="8 9">
    <name type="scientific">Rhizobium puerariae</name>
    <dbReference type="NCBI Taxonomy" id="1585791"/>
    <lineage>
        <taxon>Bacteria</taxon>
        <taxon>Pseudomonadati</taxon>
        <taxon>Pseudomonadota</taxon>
        <taxon>Alphaproteobacteria</taxon>
        <taxon>Hyphomicrobiales</taxon>
        <taxon>Rhizobiaceae</taxon>
        <taxon>Rhizobium/Agrobacterium group</taxon>
        <taxon>Rhizobium</taxon>
    </lineage>
</organism>
<keyword evidence="9" id="KW-1185">Reference proteome</keyword>
<dbReference type="SMART" id="SM00729">
    <property type="entry name" value="Elp3"/>
    <property type="match status" value="1"/>
</dbReference>
<gene>
    <name evidence="8" type="ORF">ACFFP0_11955</name>
</gene>
<evidence type="ECO:0000256" key="5">
    <source>
        <dbReference type="ARBA" id="ARBA00023014"/>
    </source>
</evidence>
<reference evidence="8 9" key="1">
    <citation type="submission" date="2024-09" db="EMBL/GenBank/DDBJ databases">
        <authorList>
            <person name="Sun Q."/>
            <person name="Mori K."/>
        </authorList>
    </citation>
    <scope>NUCLEOTIDE SEQUENCE [LARGE SCALE GENOMIC DNA]</scope>
    <source>
        <strain evidence="8 9">TBRC 4938</strain>
    </source>
</reference>
<proteinExistence type="predicted"/>
<dbReference type="InterPro" id="IPR050377">
    <property type="entry name" value="Radical_SAM_PqqE_MftC-like"/>
</dbReference>
<keyword evidence="2" id="KW-0949">S-adenosyl-L-methionine</keyword>
<evidence type="ECO:0000259" key="7">
    <source>
        <dbReference type="PROSITE" id="PS51918"/>
    </source>
</evidence>
<comment type="cofactor">
    <cofactor evidence="1">
        <name>[4Fe-4S] cluster</name>
        <dbReference type="ChEBI" id="CHEBI:49883"/>
    </cofactor>
</comment>
<sequence length="380" mass="41589">MYEPNAGKFFHIGTDDYYKLTTGATLLDLESLRIFYQGTDVKPRDIRTVKLAVTKPERPVLSAPLKVFLNITKKCNLFCTHCFNDSGHASSPEIPKEHLFTILDSLAARGIFKVTLAGGEPLFHPAFDDLIDKLDASDFFVSIVTNGICVTDRRAARLGNSRTVRSITISLDGANAADNDAIRGPSSFSKAVLGARRLSKSFKGDLSLRITLAQGNIGHVTDYVDLADELGIREIKVNRINAYGRAQNSPNLMIDTKVYENARDHLARVASSRGIAVEVPANKYRREDNGELGLCRAGEETCEIDGDGTLYPCSFTFGRLAAGNLCREPHSAVFSNLRLHTINHPWCYACKGRGGNAEKAYGAPPRLVSPTNSLPQGRLT</sequence>
<dbReference type="SFLD" id="SFLDS00029">
    <property type="entry name" value="Radical_SAM"/>
    <property type="match status" value="1"/>
</dbReference>
<dbReference type="PROSITE" id="PS51918">
    <property type="entry name" value="RADICAL_SAM"/>
    <property type="match status" value="1"/>
</dbReference>
<evidence type="ECO:0000256" key="1">
    <source>
        <dbReference type="ARBA" id="ARBA00001966"/>
    </source>
</evidence>
<comment type="caution">
    <text evidence="8">The sequence shown here is derived from an EMBL/GenBank/DDBJ whole genome shotgun (WGS) entry which is preliminary data.</text>
</comment>
<name>A0ABV6AJQ5_9HYPH</name>
<dbReference type="CDD" id="cd01335">
    <property type="entry name" value="Radical_SAM"/>
    <property type="match status" value="1"/>
</dbReference>
<accession>A0ABV6AJQ5</accession>